<evidence type="ECO:0000256" key="5">
    <source>
        <dbReference type="ARBA" id="ARBA00022989"/>
    </source>
</evidence>
<feature type="transmembrane region" description="Helical" evidence="8">
    <location>
        <begin position="119"/>
        <end position="140"/>
    </location>
</feature>
<dbReference type="EMBL" id="SJPM01000009">
    <property type="protein sequence ID" value="TWT93506.1"/>
    <property type="molecule type" value="Genomic_DNA"/>
</dbReference>
<dbReference type="AlphaFoldDB" id="A0A5C6A266"/>
<dbReference type="PROSITE" id="PS00456">
    <property type="entry name" value="NA_SOLUT_SYMP_1"/>
    <property type="match status" value="1"/>
</dbReference>
<dbReference type="RefSeq" id="WP_231603285.1">
    <property type="nucleotide sequence ID" value="NZ_SJPM01000009.1"/>
</dbReference>
<evidence type="ECO:0000256" key="6">
    <source>
        <dbReference type="ARBA" id="ARBA00023136"/>
    </source>
</evidence>
<reference evidence="9 10" key="1">
    <citation type="submission" date="2019-02" db="EMBL/GenBank/DDBJ databases">
        <title>Deep-cultivation of Planctomycetes and their phenomic and genomic characterization uncovers novel biology.</title>
        <authorList>
            <person name="Wiegand S."/>
            <person name="Jogler M."/>
            <person name="Boedeker C."/>
            <person name="Pinto D."/>
            <person name="Vollmers J."/>
            <person name="Rivas-Marin E."/>
            <person name="Kohn T."/>
            <person name="Peeters S.H."/>
            <person name="Heuer A."/>
            <person name="Rast P."/>
            <person name="Oberbeckmann S."/>
            <person name="Bunk B."/>
            <person name="Jeske O."/>
            <person name="Meyerdierks A."/>
            <person name="Storesund J.E."/>
            <person name="Kallscheuer N."/>
            <person name="Luecker S."/>
            <person name="Lage O.M."/>
            <person name="Pohl T."/>
            <person name="Merkel B.J."/>
            <person name="Hornburger P."/>
            <person name="Mueller R.-W."/>
            <person name="Bruemmer F."/>
            <person name="Labrenz M."/>
            <person name="Spormann A.M."/>
            <person name="Op Den Camp H."/>
            <person name="Overmann J."/>
            <person name="Amann R."/>
            <person name="Jetten M.S.M."/>
            <person name="Mascher T."/>
            <person name="Medema M.H."/>
            <person name="Devos D.P."/>
            <person name="Kaster A.-K."/>
            <person name="Ovreas L."/>
            <person name="Rohde M."/>
            <person name="Galperin M.Y."/>
            <person name="Jogler C."/>
        </authorList>
    </citation>
    <scope>NUCLEOTIDE SEQUENCE [LARGE SCALE GENOMIC DNA]</scope>
    <source>
        <strain evidence="9 10">Pla100</strain>
    </source>
</reference>
<gene>
    <name evidence="9" type="primary">putP_2</name>
    <name evidence="9" type="ORF">Pla100_40240</name>
</gene>
<dbReference type="InterPro" id="IPR018212">
    <property type="entry name" value="Na/solute_symporter_CS"/>
</dbReference>
<keyword evidence="6 8" id="KW-0472">Membrane</keyword>
<evidence type="ECO:0000256" key="4">
    <source>
        <dbReference type="ARBA" id="ARBA00022692"/>
    </source>
</evidence>
<evidence type="ECO:0000256" key="7">
    <source>
        <dbReference type="RuleBase" id="RU362091"/>
    </source>
</evidence>
<dbReference type="Gene3D" id="1.20.1730.10">
    <property type="entry name" value="Sodium/glucose cotransporter"/>
    <property type="match status" value="1"/>
</dbReference>
<keyword evidence="4 8" id="KW-0812">Transmembrane</keyword>
<evidence type="ECO:0000256" key="8">
    <source>
        <dbReference type="SAM" id="Phobius"/>
    </source>
</evidence>
<comment type="caution">
    <text evidence="9">The sequence shown here is derived from an EMBL/GenBank/DDBJ whole genome shotgun (WGS) entry which is preliminary data.</text>
</comment>
<evidence type="ECO:0000256" key="2">
    <source>
        <dbReference type="ARBA" id="ARBA00006434"/>
    </source>
</evidence>
<dbReference type="PANTHER" id="PTHR46154">
    <property type="match status" value="1"/>
</dbReference>
<organism evidence="9 10">
    <name type="scientific">Neorhodopirellula pilleata</name>
    <dbReference type="NCBI Taxonomy" id="2714738"/>
    <lineage>
        <taxon>Bacteria</taxon>
        <taxon>Pseudomonadati</taxon>
        <taxon>Planctomycetota</taxon>
        <taxon>Planctomycetia</taxon>
        <taxon>Pirellulales</taxon>
        <taxon>Pirellulaceae</taxon>
        <taxon>Neorhodopirellula</taxon>
    </lineage>
</organism>
<feature type="transmembrane region" description="Helical" evidence="8">
    <location>
        <begin position="160"/>
        <end position="182"/>
    </location>
</feature>
<evidence type="ECO:0000313" key="10">
    <source>
        <dbReference type="Proteomes" id="UP000316213"/>
    </source>
</evidence>
<dbReference type="Proteomes" id="UP000316213">
    <property type="component" value="Unassembled WGS sequence"/>
</dbReference>
<feature type="transmembrane region" description="Helical" evidence="8">
    <location>
        <begin position="12"/>
        <end position="30"/>
    </location>
</feature>
<keyword evidence="5 8" id="KW-1133">Transmembrane helix</keyword>
<name>A0A5C6A266_9BACT</name>
<feature type="transmembrane region" description="Helical" evidence="8">
    <location>
        <begin position="42"/>
        <end position="61"/>
    </location>
</feature>
<dbReference type="Pfam" id="PF00474">
    <property type="entry name" value="SSF"/>
    <property type="match status" value="1"/>
</dbReference>
<protein>
    <submittedName>
        <fullName evidence="9">Sodium/proline symporter</fullName>
    </submittedName>
</protein>
<dbReference type="InterPro" id="IPR031155">
    <property type="entry name" value="DUR"/>
</dbReference>
<keyword evidence="3" id="KW-0813">Transport</keyword>
<dbReference type="PROSITE" id="PS50283">
    <property type="entry name" value="NA_SOLUT_SYMP_3"/>
    <property type="match status" value="1"/>
</dbReference>
<feature type="transmembrane region" description="Helical" evidence="8">
    <location>
        <begin position="73"/>
        <end position="98"/>
    </location>
</feature>
<accession>A0A5C6A266</accession>
<evidence type="ECO:0000256" key="3">
    <source>
        <dbReference type="ARBA" id="ARBA00022448"/>
    </source>
</evidence>
<dbReference type="GO" id="GO:0015204">
    <property type="term" value="F:urea transmembrane transporter activity"/>
    <property type="evidence" value="ECO:0007669"/>
    <property type="project" value="InterPro"/>
</dbReference>
<dbReference type="InterPro" id="IPR001734">
    <property type="entry name" value="Na/solute_symporter"/>
</dbReference>
<evidence type="ECO:0000256" key="1">
    <source>
        <dbReference type="ARBA" id="ARBA00004141"/>
    </source>
</evidence>
<comment type="subcellular location">
    <subcellularLocation>
        <location evidence="1">Membrane</location>
        <topology evidence="1">Multi-pass membrane protein</topology>
    </subcellularLocation>
</comment>
<proteinExistence type="inferred from homology"/>
<comment type="similarity">
    <text evidence="2 7">Belongs to the sodium:solute symporter (SSF) (TC 2.A.21) family.</text>
</comment>
<dbReference type="InterPro" id="IPR038377">
    <property type="entry name" value="Na/Glc_symporter_sf"/>
</dbReference>
<keyword evidence="10" id="KW-1185">Reference proteome</keyword>
<dbReference type="PANTHER" id="PTHR46154:SF4">
    <property type="entry name" value="UREA ACTIVE TRANSPORTER"/>
    <property type="match status" value="1"/>
</dbReference>
<evidence type="ECO:0000313" key="9">
    <source>
        <dbReference type="EMBL" id="TWT93506.1"/>
    </source>
</evidence>
<dbReference type="GO" id="GO:0016020">
    <property type="term" value="C:membrane"/>
    <property type="evidence" value="ECO:0007669"/>
    <property type="project" value="UniProtKB-SubCell"/>
</dbReference>
<sequence length="189" mass="20208">MLATAVLSPAAGYVMLACFSVLWIGLGIWWGRRAQSYDGFAVAGRNVGLALGTATAVATWITSNTTMLAPQFALQLGIWGAVAYSTASFGLFAFAPMSGRIRQLMPKGYTAVEFVRRRYGSLGSIPFLLISVFYAITWLISMSMAGGKLLEVLSGIPYPVGMTVVVSVCVLYTLFGGMYAVIGTDFIQI</sequence>